<dbReference type="PRINTS" id="PR00344">
    <property type="entry name" value="BCTRLSENSOR"/>
</dbReference>
<keyword evidence="6" id="KW-0418">Kinase</keyword>
<organism evidence="15 16">
    <name type="scientific">Pelagicoccus enzymogenes</name>
    <dbReference type="NCBI Taxonomy" id="2773457"/>
    <lineage>
        <taxon>Bacteria</taxon>
        <taxon>Pseudomonadati</taxon>
        <taxon>Verrucomicrobiota</taxon>
        <taxon>Opitutia</taxon>
        <taxon>Puniceicoccales</taxon>
        <taxon>Pelagicoccaceae</taxon>
        <taxon>Pelagicoccus</taxon>
    </lineage>
</organism>
<dbReference type="SMART" id="SM00388">
    <property type="entry name" value="HisKA"/>
    <property type="match status" value="1"/>
</dbReference>
<feature type="coiled-coil region" evidence="12">
    <location>
        <begin position="33"/>
        <end position="68"/>
    </location>
</feature>
<dbReference type="InterPro" id="IPR036097">
    <property type="entry name" value="HisK_dim/P_sf"/>
</dbReference>
<dbReference type="Pfam" id="PF02518">
    <property type="entry name" value="HATPase_c"/>
    <property type="match status" value="1"/>
</dbReference>
<dbReference type="InterPro" id="IPR005467">
    <property type="entry name" value="His_kinase_dom"/>
</dbReference>
<dbReference type="PANTHER" id="PTHR45339">
    <property type="entry name" value="HYBRID SIGNAL TRANSDUCTION HISTIDINE KINASE J"/>
    <property type="match status" value="1"/>
</dbReference>
<dbReference type="SMART" id="SM00448">
    <property type="entry name" value="REC"/>
    <property type="match status" value="1"/>
</dbReference>
<dbReference type="SMART" id="SM00387">
    <property type="entry name" value="HATPase_c"/>
    <property type="match status" value="1"/>
</dbReference>
<dbReference type="RefSeq" id="WP_191616002.1">
    <property type="nucleotide sequence ID" value="NZ_JACYFG010000006.1"/>
</dbReference>
<dbReference type="InterPro" id="IPR011006">
    <property type="entry name" value="CheY-like_superfamily"/>
</dbReference>
<dbReference type="Proteomes" id="UP000622317">
    <property type="component" value="Unassembled WGS sequence"/>
</dbReference>
<dbReference type="EC" id="2.7.13.3" evidence="2"/>
<keyword evidence="4" id="KW-0808">Transferase</keyword>
<dbReference type="Gene3D" id="3.30.565.10">
    <property type="entry name" value="Histidine kinase-like ATPase, C-terminal domain"/>
    <property type="match status" value="1"/>
</dbReference>
<keyword evidence="12" id="KW-0175">Coiled coil</keyword>
<dbReference type="InterPro" id="IPR036890">
    <property type="entry name" value="HATPase_C_sf"/>
</dbReference>
<dbReference type="PROSITE" id="PS50110">
    <property type="entry name" value="RESPONSE_REGULATORY"/>
    <property type="match status" value="1"/>
</dbReference>
<dbReference type="SUPFAM" id="SSF47384">
    <property type="entry name" value="Homodimeric domain of signal transducing histidine kinase"/>
    <property type="match status" value="1"/>
</dbReference>
<dbReference type="Gene3D" id="1.10.287.130">
    <property type="match status" value="1"/>
</dbReference>
<evidence type="ECO:0000256" key="2">
    <source>
        <dbReference type="ARBA" id="ARBA00012438"/>
    </source>
</evidence>
<dbReference type="CDD" id="cd17546">
    <property type="entry name" value="REC_hyHK_CKI1_RcsC-like"/>
    <property type="match status" value="1"/>
</dbReference>
<dbReference type="GO" id="GO:0000155">
    <property type="term" value="F:phosphorelay sensor kinase activity"/>
    <property type="evidence" value="ECO:0007669"/>
    <property type="project" value="InterPro"/>
</dbReference>
<dbReference type="CDD" id="cd16922">
    <property type="entry name" value="HATPase_EvgS-ArcB-TorS-like"/>
    <property type="match status" value="1"/>
</dbReference>
<dbReference type="FunFam" id="3.30.565.10:FF:000010">
    <property type="entry name" value="Sensor histidine kinase RcsC"/>
    <property type="match status" value="1"/>
</dbReference>
<keyword evidence="8" id="KW-0902">Two-component regulatory system</keyword>
<evidence type="ECO:0000259" key="14">
    <source>
        <dbReference type="PROSITE" id="PS50110"/>
    </source>
</evidence>
<dbReference type="InterPro" id="IPR003594">
    <property type="entry name" value="HATPase_dom"/>
</dbReference>
<accession>A0A927IGY8</accession>
<feature type="domain" description="Histidine kinase" evidence="13">
    <location>
        <begin position="120"/>
        <end position="341"/>
    </location>
</feature>
<keyword evidence="3 11" id="KW-0597">Phosphoprotein</keyword>
<reference evidence="15" key="1">
    <citation type="submission" date="2020-09" db="EMBL/GenBank/DDBJ databases">
        <title>Pelagicoccus enzymogenes sp. nov. with an EPS production, isolated from marine sediment.</title>
        <authorList>
            <person name="Feng X."/>
        </authorList>
    </citation>
    <scope>NUCLEOTIDE SEQUENCE</scope>
    <source>
        <strain evidence="15">NFK12</strain>
    </source>
</reference>
<dbReference type="EMBL" id="JACYFG010000006">
    <property type="protein sequence ID" value="MBD5778875.1"/>
    <property type="molecule type" value="Genomic_DNA"/>
</dbReference>
<name>A0A927IGY8_9BACT</name>
<evidence type="ECO:0000256" key="10">
    <source>
        <dbReference type="ARBA" id="ARBA00068150"/>
    </source>
</evidence>
<dbReference type="CDD" id="cd00082">
    <property type="entry name" value="HisKA"/>
    <property type="match status" value="1"/>
</dbReference>
<dbReference type="AlphaFoldDB" id="A0A927IGY8"/>
<feature type="modified residue" description="4-aspartylphosphate" evidence="11">
    <location>
        <position position="556"/>
    </location>
</feature>
<feature type="domain" description="Response regulatory" evidence="14">
    <location>
        <begin position="507"/>
        <end position="624"/>
    </location>
</feature>
<keyword evidence="16" id="KW-1185">Reference proteome</keyword>
<evidence type="ECO:0000256" key="1">
    <source>
        <dbReference type="ARBA" id="ARBA00000085"/>
    </source>
</evidence>
<dbReference type="InterPro" id="IPR004358">
    <property type="entry name" value="Sig_transdc_His_kin-like_C"/>
</dbReference>
<dbReference type="Gene3D" id="3.40.50.2300">
    <property type="match status" value="1"/>
</dbReference>
<evidence type="ECO:0000259" key="13">
    <source>
        <dbReference type="PROSITE" id="PS50109"/>
    </source>
</evidence>
<dbReference type="SUPFAM" id="SSF52172">
    <property type="entry name" value="CheY-like"/>
    <property type="match status" value="2"/>
</dbReference>
<evidence type="ECO:0000256" key="3">
    <source>
        <dbReference type="ARBA" id="ARBA00022553"/>
    </source>
</evidence>
<dbReference type="FunFam" id="1.10.287.130:FF:000002">
    <property type="entry name" value="Two-component osmosensing histidine kinase"/>
    <property type="match status" value="1"/>
</dbReference>
<evidence type="ECO:0000256" key="11">
    <source>
        <dbReference type="PROSITE-ProRule" id="PRU00169"/>
    </source>
</evidence>
<proteinExistence type="predicted"/>
<dbReference type="PANTHER" id="PTHR45339:SF1">
    <property type="entry name" value="HYBRID SIGNAL TRANSDUCTION HISTIDINE KINASE J"/>
    <property type="match status" value="1"/>
</dbReference>
<dbReference type="Pfam" id="PF00072">
    <property type="entry name" value="Response_reg"/>
    <property type="match status" value="1"/>
</dbReference>
<dbReference type="InterPro" id="IPR001789">
    <property type="entry name" value="Sig_transdc_resp-reg_receiver"/>
</dbReference>
<dbReference type="InterPro" id="IPR003661">
    <property type="entry name" value="HisK_dim/P_dom"/>
</dbReference>
<sequence length="631" mass="69937">MLGVLCCALVLVLGVCVAISRRSERKLRDAQALSELERLRSKLMERLLEESVQRVEELENERHESRALLNMRLSEMKDLERKVAKNSEMGRAMLNILDDAQRARQAAESANAAKSQFLANMSHEIRTPMNGVLGMMQLLLDTELNEEQLEYAESTYASAEALLVIINDILDFSKMEVGKMKLDPHPFDLISLTDDVVGLLASRVSEKKVEIRTQIDPAVPSLLVGDSHKLRQVLLNIAGNAIKFTTEGSVDISIRLLKRRGSEVVVEYSIRDTGIGIPEDKIGKLFSSFMQVDDSHTRIFGGTGLGLAISKRLVDLLGGTLEVESSLGEGSCFSFQIPMEKQPKGVALQQAMPVEMLKRRFIVVTEKASLFADSICQHLRSWGCFNVKVVHPRSGEAWKDRLEGDAEGVDLVIVENDFTEESLVDFVAFWQHGASGEGPDILLAEEFGRKLEPALLAKVDGVIRKPIRQSQLVKTLASVLDGERPSKVKEAKPKPAPSENAATGSAKILVVDDNAINSKIVSRFLKKLGFEYGSVGNGEEALSAIENNDYDLVLMDCQMPVMDGYEASRRIREFPSEKREIPIVALTANALEGDRERALESGMDDYLSKPLKVDELKRVLAVHLPESSRRN</sequence>
<protein>
    <recommendedName>
        <fullName evidence="10">Sensory/regulatory protein RpfC</fullName>
        <ecNumber evidence="2">2.7.13.3</ecNumber>
    </recommendedName>
</protein>
<evidence type="ECO:0000256" key="4">
    <source>
        <dbReference type="ARBA" id="ARBA00022679"/>
    </source>
</evidence>
<dbReference type="SUPFAM" id="SSF55874">
    <property type="entry name" value="ATPase domain of HSP90 chaperone/DNA topoisomerase II/histidine kinase"/>
    <property type="match status" value="1"/>
</dbReference>
<keyword evidence="7" id="KW-0067">ATP-binding</keyword>
<dbReference type="GO" id="GO:0005524">
    <property type="term" value="F:ATP binding"/>
    <property type="evidence" value="ECO:0007669"/>
    <property type="project" value="UniProtKB-KW"/>
</dbReference>
<evidence type="ECO:0000313" key="16">
    <source>
        <dbReference type="Proteomes" id="UP000622317"/>
    </source>
</evidence>
<evidence type="ECO:0000256" key="9">
    <source>
        <dbReference type="ARBA" id="ARBA00064003"/>
    </source>
</evidence>
<comment type="subunit">
    <text evidence="9">At low DSF concentrations, interacts with RpfF.</text>
</comment>
<keyword evidence="5" id="KW-0547">Nucleotide-binding</keyword>
<evidence type="ECO:0000256" key="7">
    <source>
        <dbReference type="ARBA" id="ARBA00022840"/>
    </source>
</evidence>
<comment type="caution">
    <text evidence="15">The sequence shown here is derived from an EMBL/GenBank/DDBJ whole genome shotgun (WGS) entry which is preliminary data.</text>
</comment>
<dbReference type="Pfam" id="PF00512">
    <property type="entry name" value="HisKA"/>
    <property type="match status" value="1"/>
</dbReference>
<evidence type="ECO:0000256" key="8">
    <source>
        <dbReference type="ARBA" id="ARBA00023012"/>
    </source>
</evidence>
<gene>
    <name evidence="15" type="ORF">IEN85_05180</name>
</gene>
<dbReference type="PROSITE" id="PS50109">
    <property type="entry name" value="HIS_KIN"/>
    <property type="match status" value="1"/>
</dbReference>
<comment type="catalytic activity">
    <reaction evidence="1">
        <text>ATP + protein L-histidine = ADP + protein N-phospho-L-histidine.</text>
        <dbReference type="EC" id="2.7.13.3"/>
    </reaction>
</comment>
<evidence type="ECO:0000313" key="15">
    <source>
        <dbReference type="EMBL" id="MBD5778875.1"/>
    </source>
</evidence>
<evidence type="ECO:0000256" key="12">
    <source>
        <dbReference type="SAM" id="Coils"/>
    </source>
</evidence>
<evidence type="ECO:0000256" key="6">
    <source>
        <dbReference type="ARBA" id="ARBA00022777"/>
    </source>
</evidence>
<evidence type="ECO:0000256" key="5">
    <source>
        <dbReference type="ARBA" id="ARBA00022741"/>
    </source>
</evidence>